<comment type="caution">
    <text evidence="1">The sequence shown here is derived from an EMBL/GenBank/DDBJ whole genome shotgun (WGS) entry which is preliminary data.</text>
</comment>
<name>A0A0W0VMV4_9GAMM</name>
<dbReference type="EMBL" id="LNYK01000016">
    <property type="protein sequence ID" value="KTD21245.1"/>
    <property type="molecule type" value="Genomic_DNA"/>
</dbReference>
<dbReference type="Proteomes" id="UP000054997">
    <property type="component" value="Unassembled WGS sequence"/>
</dbReference>
<sequence>MNLLELLRIIILPALCMICLSFKIHGAIDLSRLIKVTKENNPDCVEFYTYKGELYCSTTPIETDAIEVNILQDERQNIVFDTRVWKAAWGKKSEQFTTIEYVPENENIHNWHELITSQFIPGIQDQITPIQFVESEIEQLKASGLTLKTAIIKQSPDEVIFEFRVTAPQNLIQHELQKVSKGKDGLYILHYVIKEKNMGKDKRNKWIKNLKESSIKE</sequence>
<reference evidence="1 2" key="1">
    <citation type="submission" date="2015-11" db="EMBL/GenBank/DDBJ databases">
        <title>Genomic analysis of 38 Legionella species identifies large and diverse effector repertoires.</title>
        <authorList>
            <person name="Burstein D."/>
            <person name="Amaro F."/>
            <person name="Zusman T."/>
            <person name="Lifshitz Z."/>
            <person name="Cohen O."/>
            <person name="Gilbert J.A."/>
            <person name="Pupko T."/>
            <person name="Shuman H.A."/>
            <person name="Segal G."/>
        </authorList>
    </citation>
    <scope>NUCLEOTIDE SEQUENCE [LARGE SCALE GENOMIC DNA]</scope>
    <source>
        <strain evidence="1 2">ATCC 49505</strain>
    </source>
</reference>
<accession>A0A0W0VMV4</accession>
<dbReference type="PATRIC" id="fig|45068.5.peg.1452"/>
<dbReference type="RefSeq" id="WP_058529332.1">
    <property type="nucleotide sequence ID" value="NZ_CAAAHZ010000003.1"/>
</dbReference>
<dbReference type="AlphaFoldDB" id="A0A0W0VMV4"/>
<organism evidence="1 2">
    <name type="scientific">Legionella londiniensis</name>
    <dbReference type="NCBI Taxonomy" id="45068"/>
    <lineage>
        <taxon>Bacteria</taxon>
        <taxon>Pseudomonadati</taxon>
        <taxon>Pseudomonadota</taxon>
        <taxon>Gammaproteobacteria</taxon>
        <taxon>Legionellales</taxon>
        <taxon>Legionellaceae</taxon>
        <taxon>Legionella</taxon>
    </lineage>
</organism>
<protein>
    <submittedName>
        <fullName evidence="1">Uncharacterized protein</fullName>
    </submittedName>
</protein>
<gene>
    <name evidence="1" type="ORF">Llon_1343</name>
</gene>
<evidence type="ECO:0000313" key="2">
    <source>
        <dbReference type="Proteomes" id="UP000054997"/>
    </source>
</evidence>
<dbReference type="OrthoDB" id="5646369at2"/>
<dbReference type="STRING" id="45068.Llon_1343"/>
<proteinExistence type="predicted"/>
<keyword evidence="2" id="KW-1185">Reference proteome</keyword>
<evidence type="ECO:0000313" key="1">
    <source>
        <dbReference type="EMBL" id="KTD21245.1"/>
    </source>
</evidence>